<accession>A0A5R9AJX5</accession>
<dbReference type="InterPro" id="IPR036526">
    <property type="entry name" value="C-N_Hydrolase_sf"/>
</dbReference>
<comment type="caution">
    <text evidence="3">The sequence shown here is derived from an EMBL/GenBank/DDBJ whole genome shotgun (WGS) entry which is preliminary data.</text>
</comment>
<evidence type="ECO:0000313" key="3">
    <source>
        <dbReference type="EMBL" id="TLP78863.1"/>
    </source>
</evidence>
<proteinExistence type="inferred from homology"/>
<protein>
    <submittedName>
        <fullName evidence="3">Carbon-nitrogen hydrolase family protein</fullName>
    </submittedName>
</protein>
<dbReference type="PROSITE" id="PS01227">
    <property type="entry name" value="UPF0012"/>
    <property type="match status" value="1"/>
</dbReference>
<dbReference type="InterPro" id="IPR003010">
    <property type="entry name" value="C-N_Hydrolase"/>
</dbReference>
<evidence type="ECO:0000256" key="1">
    <source>
        <dbReference type="ARBA" id="ARBA00010613"/>
    </source>
</evidence>
<dbReference type="PANTHER" id="PTHR23088:SF27">
    <property type="entry name" value="DEAMINATED GLUTATHIONE AMIDASE"/>
    <property type="match status" value="1"/>
</dbReference>
<comment type="similarity">
    <text evidence="1">Belongs to the carbon-nitrogen hydrolase superfamily. NIT1/NIT2 family.</text>
</comment>
<dbReference type="InterPro" id="IPR044083">
    <property type="entry name" value="RamA-like"/>
</dbReference>
<dbReference type="RefSeq" id="WP_138169378.1">
    <property type="nucleotide sequence ID" value="NZ_VAWA01000003.1"/>
</dbReference>
<dbReference type="GO" id="GO:0016787">
    <property type="term" value="F:hydrolase activity"/>
    <property type="evidence" value="ECO:0007669"/>
    <property type="project" value="UniProtKB-KW"/>
</dbReference>
<organism evidence="3 4">
    <name type="scientific">Nesterenkonia sphaerica</name>
    <dbReference type="NCBI Taxonomy" id="1804988"/>
    <lineage>
        <taxon>Bacteria</taxon>
        <taxon>Bacillati</taxon>
        <taxon>Actinomycetota</taxon>
        <taxon>Actinomycetes</taxon>
        <taxon>Micrococcales</taxon>
        <taxon>Micrococcaceae</taxon>
        <taxon>Nesterenkonia</taxon>
    </lineage>
</organism>
<sequence length="294" mass="31989">MSSTLRLALAQVPPQTGAPGPNLRTLDRLAAAASAAGADVLILPEMFLTGYVLGRAQTRALAEPSDGPSAQQVAAIAHKHDVAIIYGYPEQETTGRVFNAVAFIAPDGQRILNYRKLHYFGDVDAEQFDPPPLPAPAAESTTPELGEDAGEALPVVSWRGWRLGVAVCYDIEFPETARALAVKGADLICVPTANMENFDHVQQLLLPARALENQVYLAYANYCGQDSRFRYGGLSCLVGPDGAMVKSADRAEELVIGEVHRETLESSREQNPYLRDRRFDLVARADAPDWRTRT</sequence>
<dbReference type="Gene3D" id="3.60.110.10">
    <property type="entry name" value="Carbon-nitrogen hydrolase"/>
    <property type="match status" value="1"/>
</dbReference>
<dbReference type="AlphaFoldDB" id="A0A5R9AJX5"/>
<evidence type="ECO:0000313" key="4">
    <source>
        <dbReference type="Proteomes" id="UP000306544"/>
    </source>
</evidence>
<dbReference type="Proteomes" id="UP000306544">
    <property type="component" value="Unassembled WGS sequence"/>
</dbReference>
<dbReference type="Pfam" id="PF00795">
    <property type="entry name" value="CN_hydrolase"/>
    <property type="match status" value="1"/>
</dbReference>
<dbReference type="InterPro" id="IPR001110">
    <property type="entry name" value="UPF0012_CS"/>
</dbReference>
<reference evidence="3 4" key="1">
    <citation type="submission" date="2019-05" db="EMBL/GenBank/DDBJ databases">
        <title>Nesterenkonia sp. GY239, isolated from the Southern Atlantic Ocean.</title>
        <authorList>
            <person name="Zhang G."/>
        </authorList>
    </citation>
    <scope>NUCLEOTIDE SEQUENCE [LARGE SCALE GENOMIC DNA]</scope>
    <source>
        <strain evidence="3 4">GY239</strain>
    </source>
</reference>
<feature type="domain" description="CN hydrolase" evidence="2">
    <location>
        <begin position="5"/>
        <end position="261"/>
    </location>
</feature>
<dbReference type="SUPFAM" id="SSF56317">
    <property type="entry name" value="Carbon-nitrogen hydrolase"/>
    <property type="match status" value="1"/>
</dbReference>
<keyword evidence="4" id="KW-1185">Reference proteome</keyword>
<dbReference type="EMBL" id="VAWA01000003">
    <property type="protein sequence ID" value="TLP78863.1"/>
    <property type="molecule type" value="Genomic_DNA"/>
</dbReference>
<dbReference type="PROSITE" id="PS50263">
    <property type="entry name" value="CN_HYDROLASE"/>
    <property type="match status" value="1"/>
</dbReference>
<dbReference type="PANTHER" id="PTHR23088">
    <property type="entry name" value="NITRILASE-RELATED"/>
    <property type="match status" value="1"/>
</dbReference>
<evidence type="ECO:0000259" key="2">
    <source>
        <dbReference type="PROSITE" id="PS50263"/>
    </source>
</evidence>
<dbReference type="OrthoDB" id="9811121at2"/>
<keyword evidence="3" id="KW-0378">Hydrolase</keyword>
<dbReference type="CDD" id="cd07576">
    <property type="entry name" value="R-amidase_like"/>
    <property type="match status" value="1"/>
</dbReference>
<gene>
    <name evidence="3" type="ORF">FEF27_03080</name>
</gene>
<name>A0A5R9AJX5_9MICC</name>